<reference evidence="1" key="1">
    <citation type="submission" date="2021-03" db="EMBL/GenBank/DDBJ databases">
        <title>Genomic Encyclopedia of Type Strains, Phase IV (KMG-IV): sequencing the most valuable type-strain genomes for metagenomic binning, comparative biology and taxonomic classification.</title>
        <authorList>
            <person name="Goeker M."/>
        </authorList>
    </citation>
    <scope>NUCLEOTIDE SEQUENCE</scope>
    <source>
        <strain evidence="1">DSM 15523</strain>
        <strain evidence="2 4">DSM 16476</strain>
    </source>
</reference>
<evidence type="ECO:0000313" key="1">
    <source>
        <dbReference type="EMBL" id="MBP1840326.1"/>
    </source>
</evidence>
<evidence type="ECO:0000313" key="3">
    <source>
        <dbReference type="Proteomes" id="UP001138672"/>
    </source>
</evidence>
<keyword evidence="4" id="KW-1185">Reference proteome</keyword>
<dbReference type="EMBL" id="JAGGJQ010000006">
    <property type="protein sequence ID" value="MBP1840326.1"/>
    <property type="molecule type" value="Genomic_DNA"/>
</dbReference>
<evidence type="ECO:0000313" key="2">
    <source>
        <dbReference type="EMBL" id="MDQ0334190.1"/>
    </source>
</evidence>
<comment type="caution">
    <text evidence="1">The sequence shown here is derived from an EMBL/GenBank/DDBJ whole genome shotgun (WGS) entry which is preliminary data.</text>
</comment>
<evidence type="ECO:0008006" key="5">
    <source>
        <dbReference type="Google" id="ProtNLM"/>
    </source>
</evidence>
<proteinExistence type="predicted"/>
<protein>
    <recommendedName>
        <fullName evidence="5">Adhesin domain-containing protein</fullName>
    </recommendedName>
</protein>
<gene>
    <name evidence="1" type="ORF">J2Z56_002254</name>
    <name evidence="2" type="ORF">J2Z57_000612</name>
</gene>
<dbReference type="AlphaFoldDB" id="A0A9X0YKM3"/>
<accession>A0A9X0YKM3</accession>
<organism evidence="1 3">
    <name type="scientific">Formosa algae</name>
    <dbReference type="NCBI Taxonomy" id="225843"/>
    <lineage>
        <taxon>Bacteria</taxon>
        <taxon>Pseudomonadati</taxon>
        <taxon>Bacteroidota</taxon>
        <taxon>Flavobacteriia</taxon>
        <taxon>Flavobacteriales</taxon>
        <taxon>Flavobacteriaceae</taxon>
        <taxon>Formosa</taxon>
    </lineage>
</organism>
<dbReference type="Proteomes" id="UP001138672">
    <property type="component" value="Unassembled WGS sequence"/>
</dbReference>
<sequence>MKSILLIIIGLSCSLLSAQKRVDKIIDAQNISTLYIDGANCFNIQIVASTSSQIKIQTKMEGEHSEEMLVVTRTQQDSLYIVTRFQPLFEADNDKLSAHKVMSIELDIQIPENLNLVVISDIASVEVEGVFTSAFIELNQGQCKLLSFLGSATVNTINGAIYVETNYATVHATSRHGAVALQNLIPGENQLHLKSIQGSISVIKTE</sequence>
<dbReference type="RefSeq" id="WP_057783064.1">
    <property type="nucleotide sequence ID" value="NZ_JAGGJQ010000006.1"/>
</dbReference>
<dbReference type="OrthoDB" id="1144071at2"/>
<dbReference type="Proteomes" id="UP001231587">
    <property type="component" value="Unassembled WGS sequence"/>
</dbReference>
<evidence type="ECO:0000313" key="4">
    <source>
        <dbReference type="Proteomes" id="UP001231587"/>
    </source>
</evidence>
<dbReference type="EMBL" id="JAUSUU010000001">
    <property type="protein sequence ID" value="MDQ0334190.1"/>
    <property type="molecule type" value="Genomic_DNA"/>
</dbReference>
<name>A0A9X0YKM3_9FLAO</name>